<feature type="non-terminal residue" evidence="1">
    <location>
        <position position="1"/>
    </location>
</feature>
<dbReference type="AlphaFoldDB" id="W1XJV2"/>
<dbReference type="EMBL" id="AZMM01014945">
    <property type="protein sequence ID" value="ETJ30537.1"/>
    <property type="molecule type" value="Genomic_DNA"/>
</dbReference>
<proteinExistence type="predicted"/>
<gene>
    <name evidence="1" type="ORF">Q604_UNBC14945G0002</name>
</gene>
<reference evidence="1" key="1">
    <citation type="submission" date="2013-12" db="EMBL/GenBank/DDBJ databases">
        <title>A Varibaculum cambriense genome reconstructed from a premature infant gut community with otherwise low bacterial novelty that shifts toward anaerobic metabolism during the third week of life.</title>
        <authorList>
            <person name="Brown C.T."/>
            <person name="Sharon I."/>
            <person name="Thomas B.C."/>
            <person name="Castelle C.J."/>
            <person name="Morowitz M.J."/>
            <person name="Banfield J.F."/>
        </authorList>
    </citation>
    <scope>NUCLEOTIDE SEQUENCE</scope>
</reference>
<name>W1XJV2_9ZZZZ</name>
<comment type="caution">
    <text evidence="1">The sequence shown here is derived from an EMBL/GenBank/DDBJ whole genome shotgun (WGS) entry which is preliminary data.</text>
</comment>
<accession>W1XJV2</accession>
<organism evidence="1">
    <name type="scientific">human gut metagenome</name>
    <dbReference type="NCBI Taxonomy" id="408170"/>
    <lineage>
        <taxon>unclassified sequences</taxon>
        <taxon>metagenomes</taxon>
        <taxon>organismal metagenomes</taxon>
    </lineage>
</organism>
<sequence length="57" mass="6378">FFLIAGIRGREKSISATNKKWLFVKKILKVVLRQTITGLTAIEPTGGNPIRNQRLAI</sequence>
<protein>
    <submittedName>
        <fullName evidence="1">Uncharacterized protein</fullName>
    </submittedName>
</protein>
<evidence type="ECO:0000313" key="1">
    <source>
        <dbReference type="EMBL" id="ETJ30537.1"/>
    </source>
</evidence>